<keyword evidence="2" id="KW-1185">Reference proteome</keyword>
<gene>
    <name evidence="1" type="ORF">A8C56_07410</name>
</gene>
<protein>
    <submittedName>
        <fullName evidence="1">Uncharacterized protein</fullName>
    </submittedName>
</protein>
<dbReference type="AlphaFoldDB" id="A0A1A9I291"/>
<name>A0A1A9I291_9BACT</name>
<evidence type="ECO:0000313" key="1">
    <source>
        <dbReference type="EMBL" id="ANH80830.1"/>
    </source>
</evidence>
<dbReference type="Proteomes" id="UP000077667">
    <property type="component" value="Chromosome"/>
</dbReference>
<proteinExistence type="predicted"/>
<sequence>MIQIITAQCTFQGLDKHNYLKLLPDTGVRSAKRPENWSRTEDHMFTDAALAYLKDLYQGDPAGREISSDAISGKFLIRISNT</sequence>
<dbReference type="EMBL" id="CP015772">
    <property type="protein sequence ID" value="ANH80830.1"/>
    <property type="molecule type" value="Genomic_DNA"/>
</dbReference>
<accession>A0A1A9I291</accession>
<dbReference type="STRING" id="1176587.A8C56_07410"/>
<reference evidence="1 2" key="1">
    <citation type="submission" date="2016-05" db="EMBL/GenBank/DDBJ databases">
        <title>Niabella ginsenosidivorans BS26 whole genome sequencing.</title>
        <authorList>
            <person name="Im W.T."/>
            <person name="Siddiqi M.Z."/>
        </authorList>
    </citation>
    <scope>NUCLEOTIDE SEQUENCE [LARGE SCALE GENOMIC DNA]</scope>
    <source>
        <strain evidence="1 2">BS26</strain>
    </source>
</reference>
<organism evidence="1 2">
    <name type="scientific">Niabella ginsenosidivorans</name>
    <dbReference type="NCBI Taxonomy" id="1176587"/>
    <lineage>
        <taxon>Bacteria</taxon>
        <taxon>Pseudomonadati</taxon>
        <taxon>Bacteroidota</taxon>
        <taxon>Chitinophagia</taxon>
        <taxon>Chitinophagales</taxon>
        <taxon>Chitinophagaceae</taxon>
        <taxon>Niabella</taxon>
    </lineage>
</organism>
<dbReference type="KEGG" id="nia:A8C56_07410"/>
<evidence type="ECO:0000313" key="2">
    <source>
        <dbReference type="Proteomes" id="UP000077667"/>
    </source>
</evidence>